<evidence type="ECO:0000313" key="1">
    <source>
        <dbReference type="EMBL" id="KAI9168990.1"/>
    </source>
</evidence>
<dbReference type="AlphaFoldDB" id="A0AAD5NL89"/>
<organism evidence="1 2">
    <name type="scientific">Acer negundo</name>
    <name type="common">Box elder</name>
    <dbReference type="NCBI Taxonomy" id="4023"/>
    <lineage>
        <taxon>Eukaryota</taxon>
        <taxon>Viridiplantae</taxon>
        <taxon>Streptophyta</taxon>
        <taxon>Embryophyta</taxon>
        <taxon>Tracheophyta</taxon>
        <taxon>Spermatophyta</taxon>
        <taxon>Magnoliopsida</taxon>
        <taxon>eudicotyledons</taxon>
        <taxon>Gunneridae</taxon>
        <taxon>Pentapetalae</taxon>
        <taxon>rosids</taxon>
        <taxon>malvids</taxon>
        <taxon>Sapindales</taxon>
        <taxon>Sapindaceae</taxon>
        <taxon>Hippocastanoideae</taxon>
        <taxon>Acereae</taxon>
        <taxon>Acer</taxon>
    </lineage>
</organism>
<protein>
    <submittedName>
        <fullName evidence="1">Uncharacterized protein</fullName>
    </submittedName>
</protein>
<name>A0AAD5NL89_ACENE</name>
<keyword evidence="2" id="KW-1185">Reference proteome</keyword>
<reference evidence="1" key="2">
    <citation type="submission" date="2023-02" db="EMBL/GenBank/DDBJ databases">
        <authorList>
            <person name="Swenson N.G."/>
            <person name="Wegrzyn J.L."/>
            <person name="Mcevoy S.L."/>
        </authorList>
    </citation>
    <scope>NUCLEOTIDE SEQUENCE</scope>
    <source>
        <strain evidence="1">91603</strain>
        <tissue evidence="1">Leaf</tissue>
    </source>
</reference>
<evidence type="ECO:0000313" key="2">
    <source>
        <dbReference type="Proteomes" id="UP001064489"/>
    </source>
</evidence>
<gene>
    <name evidence="1" type="ORF">LWI28_005045</name>
</gene>
<sequence>MMKILIEVERKDKDYQALNEDLLKKYDAFKISKVKECDLIVELEQAKLAIEVLRSKPTMEVEGSPSKSTKISHKRPQQMKMKGSIPYFPHSPSCSNSLTCTAALALVVHGAWCLRGGPSCVEPLPITAANAAFGAHIGPSHGNSLQSETGEISAIIFDKDIIPSTLEAMNMLGASSTHQGGDDGLEGEFRLGLDLVFFLVLDGDGGDVVRDGDGCM</sequence>
<dbReference type="Proteomes" id="UP001064489">
    <property type="component" value="Chromosome 7"/>
</dbReference>
<reference evidence="1" key="1">
    <citation type="journal article" date="2022" name="Plant J.">
        <title>Strategies of tolerance reflected in two North American maple genomes.</title>
        <authorList>
            <person name="McEvoy S.L."/>
            <person name="Sezen U.U."/>
            <person name="Trouern-Trend A."/>
            <person name="McMahon S.M."/>
            <person name="Schaberg P.G."/>
            <person name="Yang J."/>
            <person name="Wegrzyn J.L."/>
            <person name="Swenson N.G."/>
        </authorList>
    </citation>
    <scope>NUCLEOTIDE SEQUENCE</scope>
    <source>
        <strain evidence="1">91603</strain>
    </source>
</reference>
<accession>A0AAD5NL89</accession>
<dbReference type="EMBL" id="JAJSOW010000104">
    <property type="protein sequence ID" value="KAI9168990.1"/>
    <property type="molecule type" value="Genomic_DNA"/>
</dbReference>
<comment type="caution">
    <text evidence="1">The sequence shown here is derived from an EMBL/GenBank/DDBJ whole genome shotgun (WGS) entry which is preliminary data.</text>
</comment>
<proteinExistence type="predicted"/>